<dbReference type="STRING" id="246404.A0A507FUH5"/>
<feature type="region of interest" description="Disordered" evidence="1">
    <location>
        <begin position="128"/>
        <end position="167"/>
    </location>
</feature>
<feature type="compositionally biased region" description="Basic and acidic residues" evidence="1">
    <location>
        <begin position="67"/>
        <end position="80"/>
    </location>
</feature>
<feature type="region of interest" description="Disordered" evidence="1">
    <location>
        <begin position="546"/>
        <end position="577"/>
    </location>
</feature>
<dbReference type="PANTHER" id="PTHR24348">
    <property type="entry name" value="SERINE/THREONINE-PROTEIN KINASE UNC-51-RELATED"/>
    <property type="match status" value="1"/>
</dbReference>
<accession>A0A507FUH5</accession>
<dbReference type="Gene3D" id="1.10.510.10">
    <property type="entry name" value="Transferase(Phosphotransferase) domain 1"/>
    <property type="match status" value="1"/>
</dbReference>
<feature type="region of interest" description="Disordered" evidence="1">
    <location>
        <begin position="988"/>
        <end position="1023"/>
    </location>
</feature>
<dbReference type="Proteomes" id="UP000320333">
    <property type="component" value="Unassembled WGS sequence"/>
</dbReference>
<dbReference type="GO" id="GO:0010506">
    <property type="term" value="P:regulation of autophagy"/>
    <property type="evidence" value="ECO:0007669"/>
    <property type="project" value="InterPro"/>
</dbReference>
<feature type="region of interest" description="Disordered" evidence="1">
    <location>
        <begin position="825"/>
        <end position="893"/>
    </location>
</feature>
<gene>
    <name evidence="3" type="ORF">CcCBS67573_g00368</name>
</gene>
<organism evidence="3 4">
    <name type="scientific">Chytriomyces confervae</name>
    <dbReference type="NCBI Taxonomy" id="246404"/>
    <lineage>
        <taxon>Eukaryota</taxon>
        <taxon>Fungi</taxon>
        <taxon>Fungi incertae sedis</taxon>
        <taxon>Chytridiomycota</taxon>
        <taxon>Chytridiomycota incertae sedis</taxon>
        <taxon>Chytridiomycetes</taxon>
        <taxon>Chytridiales</taxon>
        <taxon>Chytriomycetaceae</taxon>
        <taxon>Chytriomyces</taxon>
    </lineage>
</organism>
<dbReference type="GO" id="GO:0005524">
    <property type="term" value="F:ATP binding"/>
    <property type="evidence" value="ECO:0007669"/>
    <property type="project" value="InterPro"/>
</dbReference>
<dbReference type="PROSITE" id="PS00108">
    <property type="entry name" value="PROTEIN_KINASE_ST"/>
    <property type="match status" value="1"/>
</dbReference>
<feature type="compositionally biased region" description="Basic and acidic residues" evidence="1">
    <location>
        <begin position="993"/>
        <end position="1003"/>
    </location>
</feature>
<dbReference type="AlphaFoldDB" id="A0A507FUH5"/>
<dbReference type="GO" id="GO:0005737">
    <property type="term" value="C:cytoplasm"/>
    <property type="evidence" value="ECO:0007669"/>
    <property type="project" value="TreeGrafter"/>
</dbReference>
<feature type="compositionally biased region" description="Polar residues" evidence="1">
    <location>
        <begin position="705"/>
        <end position="718"/>
    </location>
</feature>
<dbReference type="GO" id="GO:0004674">
    <property type="term" value="F:protein serine/threonine kinase activity"/>
    <property type="evidence" value="ECO:0007669"/>
    <property type="project" value="InterPro"/>
</dbReference>
<feature type="region of interest" description="Disordered" evidence="1">
    <location>
        <begin position="67"/>
        <end position="100"/>
    </location>
</feature>
<feature type="domain" description="Protein kinase" evidence="2">
    <location>
        <begin position="7"/>
        <end position="395"/>
    </location>
</feature>
<dbReference type="OrthoDB" id="541276at2759"/>
<feature type="compositionally biased region" description="Polar residues" evidence="1">
    <location>
        <begin position="81"/>
        <end position="95"/>
    </location>
</feature>
<proteinExistence type="predicted"/>
<evidence type="ECO:0000256" key="1">
    <source>
        <dbReference type="SAM" id="MobiDB-lite"/>
    </source>
</evidence>
<dbReference type="PROSITE" id="PS50011">
    <property type="entry name" value="PROTEIN_KINASE_DOM"/>
    <property type="match status" value="1"/>
</dbReference>
<feature type="compositionally biased region" description="Acidic residues" evidence="1">
    <location>
        <begin position="558"/>
        <end position="570"/>
    </location>
</feature>
<feature type="compositionally biased region" description="Polar residues" evidence="1">
    <location>
        <begin position="490"/>
        <end position="506"/>
    </location>
</feature>
<evidence type="ECO:0000313" key="3">
    <source>
        <dbReference type="EMBL" id="TPX78337.1"/>
    </source>
</evidence>
<dbReference type="InterPro" id="IPR011009">
    <property type="entry name" value="Kinase-like_dom_sf"/>
</dbReference>
<feature type="compositionally biased region" description="Acidic residues" evidence="1">
    <location>
        <begin position="131"/>
        <end position="140"/>
    </location>
</feature>
<protein>
    <recommendedName>
        <fullName evidence="2">Protein kinase domain-containing protein</fullName>
    </recommendedName>
</protein>
<evidence type="ECO:0000259" key="2">
    <source>
        <dbReference type="PROSITE" id="PS50011"/>
    </source>
</evidence>
<feature type="region of interest" description="Disordered" evidence="1">
    <location>
        <begin position="482"/>
        <end position="509"/>
    </location>
</feature>
<feature type="compositionally biased region" description="Low complexity" evidence="1">
    <location>
        <begin position="795"/>
        <end position="806"/>
    </location>
</feature>
<sequence length="1023" mass="111630">MSSGSRYSLLEKKGEGAFSTVFAAQVLAAPDPSLHARHLAPMSPPVLRQGMRVAVKRIQRGVAAMVESRKTPRDRNKPTDTDQFSFSGATSTNLPSVPALPNDQGLAECDLLRRLTWTTNVYVGGVREEHDDASDSDNDDNPTSTSDDTLADYGNDPSFNIFSGKTRRPSRAVADKERMLGSGGGIVKLYEVIETADSLFFVMEYCELDLFQAITSRAGFPPHIVKDLFTQICNAVHYCHENGVFHRDLKPENILLDTSDYSIRLADFGLATDEEWSTNMGCGSLRYMSPENLGIPLATLTQNLPHNRSDPPGYNTLKNDVWSLGVLLMNLVYARNPWHGPKDPFCSRRYLYNREPALREEFNLSPEFDAILRRCFDPDPELRCGVIELRNMAWKVGSFTTNADSLDESLNALLAEGPPPEPQLWGPVKKIYMGIPGAGGASSADDQSEEGPVVLDTVVSEAGKSGSSASLFAEQHRLLSSRRVSGRNGTGLSVTSTDNSGPSLTAEQKKKLTVSMSVLQKLLDSTATDGRGSIADAKKGVEMRLGDSKLSSLGTSSGDEDSGDDDDDDDKGNIFKSMNDAHTVPAFEDNIFKSSKSSISRDMSNLTMGSGMHAISTALRAYSEQYAANSHQVPSPSQASFGRTWPNQVDPAEGRSPTTNRPMYNQILSPPVSPNQGGHHDSSKYRSAQFQSLAAKAAAVHRAETQSPLRSGSSSSDQPGLEYDPILSPHLSGAQTQSQQQQLQNINHFQPYQHDIQPSKPVSAVAGSPTSSHSGGFRSRMNSLEPHHHHHQKLHQLPQQSQQQQQAIHMPITPSVTVQARSRMYSNERQQAPNPWPHANESSSYDYDSAVQEGQQQQQQQQYSQHLKSNVPDAARPRQYSNEKLNPPPFIRPRMHSNDVVLLSPIDSVGRYAPSSGFSGNGRVRSSSVTSGDATAAVLAAGQVFGVGGFGGANSKNRAGNGPAVKTAWGAYEQQVQNSMKMPYTEWAEGEEDVRSHPMHDMEPNMDDEETSEYNGGPGVFHP</sequence>
<dbReference type="InterPro" id="IPR045269">
    <property type="entry name" value="Atg1-like"/>
</dbReference>
<feature type="compositionally biased region" description="Polar residues" evidence="1">
    <location>
        <begin position="656"/>
        <end position="668"/>
    </location>
</feature>
<reference evidence="3 4" key="1">
    <citation type="journal article" date="2019" name="Sci. Rep.">
        <title>Comparative genomics of chytrid fungi reveal insights into the obligate biotrophic and pathogenic lifestyle of Synchytrium endobioticum.</title>
        <authorList>
            <person name="van de Vossenberg B.T.L.H."/>
            <person name="Warris S."/>
            <person name="Nguyen H.D.T."/>
            <person name="van Gent-Pelzer M.P.E."/>
            <person name="Joly D.L."/>
            <person name="van de Geest H.C."/>
            <person name="Bonants P.J.M."/>
            <person name="Smith D.S."/>
            <person name="Levesque C.A."/>
            <person name="van der Lee T.A.J."/>
        </authorList>
    </citation>
    <scope>NUCLEOTIDE SEQUENCE [LARGE SCALE GENOMIC DNA]</scope>
    <source>
        <strain evidence="3 4">CBS 675.73</strain>
    </source>
</reference>
<dbReference type="EMBL" id="QEAP01000005">
    <property type="protein sequence ID" value="TPX78337.1"/>
    <property type="molecule type" value="Genomic_DNA"/>
</dbReference>
<evidence type="ECO:0000313" key="4">
    <source>
        <dbReference type="Proteomes" id="UP000320333"/>
    </source>
</evidence>
<keyword evidence="4" id="KW-1185">Reference proteome</keyword>
<dbReference type="InterPro" id="IPR000719">
    <property type="entry name" value="Prot_kinase_dom"/>
</dbReference>
<feature type="compositionally biased region" description="Low complexity" evidence="1">
    <location>
        <begin position="735"/>
        <end position="744"/>
    </location>
</feature>
<dbReference type="SMART" id="SM00220">
    <property type="entry name" value="S_TKc"/>
    <property type="match status" value="1"/>
</dbReference>
<dbReference type="InterPro" id="IPR008271">
    <property type="entry name" value="Ser/Thr_kinase_AS"/>
</dbReference>
<dbReference type="SUPFAM" id="SSF56112">
    <property type="entry name" value="Protein kinase-like (PK-like)"/>
    <property type="match status" value="1"/>
</dbReference>
<comment type="caution">
    <text evidence="3">The sequence shown here is derived from an EMBL/GenBank/DDBJ whole genome shotgun (WGS) entry which is preliminary data.</text>
</comment>
<name>A0A507FUH5_9FUNG</name>
<feature type="compositionally biased region" description="Polar residues" evidence="1">
    <location>
        <begin position="629"/>
        <end position="647"/>
    </location>
</feature>
<dbReference type="Pfam" id="PF00069">
    <property type="entry name" value="Pkinase"/>
    <property type="match status" value="1"/>
</dbReference>
<feature type="region of interest" description="Disordered" evidence="1">
    <location>
        <begin position="629"/>
        <end position="808"/>
    </location>
</feature>